<proteinExistence type="predicted"/>
<accession>A0ACD3V760</accession>
<keyword evidence="2" id="KW-1185">Reference proteome</keyword>
<dbReference type="EMBL" id="CP088282">
    <property type="protein sequence ID" value="UGY02213.1"/>
    <property type="molecule type" value="Genomic_DNA"/>
</dbReference>
<gene>
    <name evidence="1" type="ORF">J4P68_0034765</name>
</gene>
<evidence type="ECO:0000313" key="1">
    <source>
        <dbReference type="EMBL" id="UGY02213.1"/>
    </source>
</evidence>
<protein>
    <submittedName>
        <fullName evidence="1">Uncharacterized protein</fullName>
    </submittedName>
</protein>
<name>A0ACD3V760_9BRAD</name>
<evidence type="ECO:0000313" key="2">
    <source>
        <dbReference type="Proteomes" id="UP000692816"/>
    </source>
</evidence>
<sequence>MSHKFRLLARLNMFYRRTGEYQHLLPVALEAERVARVMGDPAGLAGAKALVGVSYHLVGNQTEAQIHLDEGVQGDAALRSAQPGHFAYARTP</sequence>
<reference evidence="1 2" key="1">
    <citation type="journal article" date="2021" name="Int. J. Syst. Evol. Microbiol.">
        <title>Bradyrhizobium septentrionale sp. nov. (sv. septentrionale) and Bradyrhizobium quebecense sp. nov. (sv. septentrionale) associated with legumes native to Canada possess rearranged symbiosis genes and numerous insertion sequences.</title>
        <authorList>
            <person name="Bromfield E.S.P."/>
            <person name="Cloutier S."/>
        </authorList>
    </citation>
    <scope>NUCLEOTIDE SEQUENCE [LARGE SCALE GENOMIC DNA]</scope>
    <source>
        <strain evidence="1 2">12S5</strain>
    </source>
</reference>
<dbReference type="Proteomes" id="UP000692816">
    <property type="component" value="Chromosome"/>
</dbReference>
<organism evidence="1 2">
    <name type="scientific">Bradyrhizobium quebecense</name>
    <dbReference type="NCBI Taxonomy" id="2748629"/>
    <lineage>
        <taxon>Bacteria</taxon>
        <taxon>Pseudomonadati</taxon>
        <taxon>Pseudomonadota</taxon>
        <taxon>Alphaproteobacteria</taxon>
        <taxon>Hyphomicrobiales</taxon>
        <taxon>Nitrobacteraceae</taxon>
        <taxon>Bradyrhizobium</taxon>
    </lineage>
</organism>